<dbReference type="Gene3D" id="1.10.8.10">
    <property type="entry name" value="DNA helicase RuvA subunit, C-terminal domain"/>
    <property type="match status" value="1"/>
</dbReference>
<sequence length="1330" mass="145389">MNPALSLTFHASDLVFDIASATYLDLHLLSESTTNDQSEFCSILRSHGLAIHILSASCVPSVCLAVYESFGGRGTACFSVYPFYPLFLIALFLPHNISLTMEQEGDSPFAPPQPSSPIQLDSRSIFSQRRATTPAPIQTNFVMDNLRRSQIHPPSRSKWASKLGKSHVESKTQGTILRAVPKADMRQTISAPLYNTLVTPSSGSSSGSDPLSAGNPPLLDSSSSHGNRTTHSEPDKRSFSFRSKSRDQSCEPKPNVIGVWRDGAAHWDAKQAEQRPRITIAPATHATPTNIPVFVADVNEPELPPIVPAKDPPRSASAKAQRPRIQLVIPPDRYQTPLPALTYSSQPSVTQAPKSAPVVAPPSFQPPAPGTKTMNATPLGLYTPESQRLMQTITLIPSKLFNNPLERPLRPSLSSSTSEEDVRSDDDDTSNYSHRSSMTSVEETAPIIPPKAARPFNFYNRTTSAAFSIANPVDAGVFENETLSIAGLEYSQSSAKRRPIPAAQPVPAAELTYSPAVSSASTTSAPFSGVVSPLSPVAPRIRRKQVPSSYSQRPLANTNTSKNYTRGVPSPTWSEAQHDLEIHLTAISEVSPFQWDDFVLPERQSIMTPPMTPPRRSSKRLSHPLHLAEHLRPQLATQPPKSCPSRYEVDHRHHSHTSIGESTIIGFYEQTAPSTRSLMLQDKVAQHERVITPPAAEIIIQKIMENLDDLGDLFAAALTNKGFYRVFKRHEMHLIRTVLRKQSPAAWEYLETLTPAHPPAGTTEVTHPDEDLMSPISAIDRNQGSEPESAAHKSKHTPTSYIRFFTRDTYIIAALKLLVLERCQSFLRPTTVAALSNPNPSDAAAIANARAINDAFWRIWTFCRIFGRGRGREDDIIAQTDWLKGGVLAHQVTCTSSIVSNDSFYISSVLLSAAEHFGKGNVSQFNSEEGLSAEELYNMTEIWNCLGTLLHGLQGRTEQARGYGVFDPTDVRGGDIDGEEAMLEEFQYHLLTLGLSPLLTLATCPPTPSAQAFAVAKVNGWTRWTIPAPGGSRSTFLKEAVSRVYEEKLSSVLTPADSFRREMEEIRRFRGKNLAVELRDSKRSVGSSDGAPYAASLSWSNTGFEEERPMSEWEGALDRFASPIATSPLHPVYKVNNGHNSLYGSERHYTPAPQPPSPPSISSSSQSLSHPSGNPSSPPSTPQISQLHPAFRSRPIGPPALRHIPPPLFSQQQRIPRSSPTFTPPPAFHSACLTPPFTPNPTSNHPSAAGPPHRSPPPTPPVPALQHPLQLAMAPDTDPAANSAERAIFRIVEMGFTAEEAKYALRKTDLGDGLRMDRAVELLLRNGGQA</sequence>
<name>A0A6G1G3G4_9PEZI</name>
<feature type="compositionally biased region" description="Acidic residues" evidence="1">
    <location>
        <begin position="418"/>
        <end position="429"/>
    </location>
</feature>
<feature type="compositionally biased region" description="Pro residues" evidence="1">
    <location>
        <begin position="1253"/>
        <end position="1263"/>
    </location>
</feature>
<dbReference type="RefSeq" id="XP_033534102.1">
    <property type="nucleotide sequence ID" value="XM_033675324.1"/>
</dbReference>
<feature type="compositionally biased region" description="Polar residues" evidence="1">
    <location>
        <begin position="546"/>
        <end position="564"/>
    </location>
</feature>
<feature type="region of interest" description="Disordered" evidence="1">
    <location>
        <begin position="150"/>
        <end position="183"/>
    </location>
</feature>
<feature type="region of interest" description="Disordered" evidence="1">
    <location>
        <begin position="542"/>
        <end position="572"/>
    </location>
</feature>
<dbReference type="InterPro" id="IPR009060">
    <property type="entry name" value="UBA-like_sf"/>
</dbReference>
<gene>
    <name evidence="3 5" type="ORF">P152DRAFT_340342</name>
</gene>
<feature type="region of interest" description="Disordered" evidence="1">
    <location>
        <begin position="1143"/>
        <end position="1264"/>
    </location>
</feature>
<feature type="region of interest" description="Disordered" evidence="1">
    <location>
        <begin position="404"/>
        <end position="447"/>
    </location>
</feature>
<evidence type="ECO:0000256" key="1">
    <source>
        <dbReference type="SAM" id="MobiDB-lite"/>
    </source>
</evidence>
<dbReference type="GeneID" id="54415894"/>
<dbReference type="PROSITE" id="PS50030">
    <property type="entry name" value="UBA"/>
    <property type="match status" value="1"/>
</dbReference>
<evidence type="ECO:0000313" key="4">
    <source>
        <dbReference type="Proteomes" id="UP000504638"/>
    </source>
</evidence>
<reference evidence="3 5" key="1">
    <citation type="submission" date="2020-01" db="EMBL/GenBank/DDBJ databases">
        <authorList>
            <consortium name="DOE Joint Genome Institute"/>
            <person name="Haridas S."/>
            <person name="Albert R."/>
            <person name="Binder M."/>
            <person name="Bloem J."/>
            <person name="Labutti K."/>
            <person name="Salamov A."/>
            <person name="Andreopoulos B."/>
            <person name="Baker S.E."/>
            <person name="Barry K."/>
            <person name="Bills G."/>
            <person name="Bluhm B.H."/>
            <person name="Cannon C."/>
            <person name="Castanera R."/>
            <person name="Culley D.E."/>
            <person name="Daum C."/>
            <person name="Ezra D."/>
            <person name="Gonzalez J.B."/>
            <person name="Henrissat B."/>
            <person name="Kuo A."/>
            <person name="Liang C."/>
            <person name="Lipzen A."/>
            <person name="Lutzoni F."/>
            <person name="Magnuson J."/>
            <person name="Mondo S."/>
            <person name="Nolan M."/>
            <person name="Ohm R."/>
            <person name="Pangilinan J."/>
            <person name="Park H.-J."/>
            <person name="Ramirez L."/>
            <person name="Alfaro M."/>
            <person name="Sun H."/>
            <person name="Tritt A."/>
            <person name="Yoshinaga Y."/>
            <person name="Zwiers L.-H."/>
            <person name="Turgeon B.G."/>
            <person name="Goodwin S.B."/>
            <person name="Spatafora J.W."/>
            <person name="Crous P.W."/>
            <person name="Grigoriev I.V."/>
        </authorList>
    </citation>
    <scope>NUCLEOTIDE SEQUENCE</scope>
    <source>
        <strain evidence="3 5">CBS 781.70</strain>
    </source>
</reference>
<dbReference type="EMBL" id="ML975157">
    <property type="protein sequence ID" value="KAF1812471.1"/>
    <property type="molecule type" value="Genomic_DNA"/>
</dbReference>
<protein>
    <recommendedName>
        <fullName evidence="2">UBA domain-containing protein</fullName>
    </recommendedName>
</protein>
<reference evidence="5" key="3">
    <citation type="submission" date="2025-04" db="UniProtKB">
        <authorList>
            <consortium name="RefSeq"/>
        </authorList>
    </citation>
    <scope>IDENTIFICATION</scope>
    <source>
        <strain evidence="5">CBS 781.70</strain>
    </source>
</reference>
<feature type="compositionally biased region" description="Low complexity" evidence="1">
    <location>
        <begin position="1160"/>
        <end position="1175"/>
    </location>
</feature>
<feature type="region of interest" description="Disordered" evidence="1">
    <location>
        <begin position="196"/>
        <end position="257"/>
    </location>
</feature>
<dbReference type="InterPro" id="IPR015940">
    <property type="entry name" value="UBA"/>
</dbReference>
<feature type="domain" description="UBA" evidence="2">
    <location>
        <begin position="1282"/>
        <end position="1326"/>
    </location>
</feature>
<feature type="compositionally biased region" description="Low complexity" evidence="1">
    <location>
        <begin position="404"/>
        <end position="417"/>
    </location>
</feature>
<feature type="compositionally biased region" description="Polar residues" evidence="1">
    <location>
        <begin position="220"/>
        <end position="229"/>
    </location>
</feature>
<evidence type="ECO:0000313" key="3">
    <source>
        <dbReference type="EMBL" id="KAF1812471.1"/>
    </source>
</evidence>
<feature type="compositionally biased region" description="Polar residues" evidence="1">
    <location>
        <begin position="431"/>
        <end position="442"/>
    </location>
</feature>
<dbReference type="Proteomes" id="UP000504638">
    <property type="component" value="Unplaced"/>
</dbReference>
<dbReference type="OrthoDB" id="5376710at2759"/>
<organism evidence="3">
    <name type="scientific">Eremomyces bilateralis CBS 781.70</name>
    <dbReference type="NCBI Taxonomy" id="1392243"/>
    <lineage>
        <taxon>Eukaryota</taxon>
        <taxon>Fungi</taxon>
        <taxon>Dikarya</taxon>
        <taxon>Ascomycota</taxon>
        <taxon>Pezizomycotina</taxon>
        <taxon>Dothideomycetes</taxon>
        <taxon>Dothideomycetes incertae sedis</taxon>
        <taxon>Eremomycetales</taxon>
        <taxon>Eremomycetaceae</taxon>
        <taxon>Eremomyces</taxon>
    </lineage>
</organism>
<accession>A0A6G1G3G4</accession>
<evidence type="ECO:0000259" key="2">
    <source>
        <dbReference type="PROSITE" id="PS50030"/>
    </source>
</evidence>
<feature type="compositionally biased region" description="Polar residues" evidence="1">
    <location>
        <begin position="1209"/>
        <end position="1221"/>
    </location>
</feature>
<evidence type="ECO:0000313" key="5">
    <source>
        <dbReference type="RefSeq" id="XP_033534102.1"/>
    </source>
</evidence>
<proteinExistence type="predicted"/>
<feature type="compositionally biased region" description="Basic and acidic residues" evidence="1">
    <location>
        <begin position="230"/>
        <end position="250"/>
    </location>
</feature>
<keyword evidence="4" id="KW-1185">Reference proteome</keyword>
<dbReference type="SUPFAM" id="SSF46934">
    <property type="entry name" value="UBA-like"/>
    <property type="match status" value="1"/>
</dbReference>
<reference evidence="5" key="2">
    <citation type="submission" date="2020-04" db="EMBL/GenBank/DDBJ databases">
        <authorList>
            <consortium name="NCBI Genome Project"/>
        </authorList>
    </citation>
    <scope>NUCLEOTIDE SEQUENCE</scope>
    <source>
        <strain evidence="5">CBS 781.70</strain>
    </source>
</reference>